<dbReference type="InterPro" id="IPR023562">
    <property type="entry name" value="ClpP/TepA"/>
</dbReference>
<keyword evidence="5" id="KW-0720">Serine protease</keyword>
<dbReference type="Gene3D" id="3.90.226.10">
    <property type="entry name" value="2-enoyl-CoA Hydratase, Chain A, domain 1"/>
    <property type="match status" value="1"/>
</dbReference>
<keyword evidence="4" id="KW-0378">Hydrolase</keyword>
<keyword evidence="2" id="KW-0963">Cytoplasm</keyword>
<protein>
    <recommendedName>
        <fullName evidence="7">ATP-dependent Clp protease proteolytic subunit</fullName>
    </recommendedName>
</protein>
<evidence type="ECO:0000256" key="4">
    <source>
        <dbReference type="ARBA" id="ARBA00022801"/>
    </source>
</evidence>
<name>A0AAC9IYJ8_VIRHA</name>
<evidence type="ECO:0000313" key="9">
    <source>
        <dbReference type="EMBL" id="APC48291.1"/>
    </source>
</evidence>
<dbReference type="InterPro" id="IPR001907">
    <property type="entry name" value="ClpP"/>
</dbReference>
<organism evidence="9 10">
    <name type="scientific">Virgibacillus halodenitrificans</name>
    <name type="common">Bacillus halodenitrificans</name>
    <dbReference type="NCBI Taxonomy" id="1482"/>
    <lineage>
        <taxon>Bacteria</taxon>
        <taxon>Bacillati</taxon>
        <taxon>Bacillota</taxon>
        <taxon>Bacilli</taxon>
        <taxon>Bacillales</taxon>
        <taxon>Bacillaceae</taxon>
        <taxon>Virgibacillus</taxon>
    </lineage>
</organism>
<dbReference type="AlphaFoldDB" id="A0AAC9IYJ8"/>
<dbReference type="GO" id="GO:0004176">
    <property type="term" value="F:ATP-dependent peptidase activity"/>
    <property type="evidence" value="ECO:0007669"/>
    <property type="project" value="InterPro"/>
</dbReference>
<dbReference type="CDD" id="cd07016">
    <property type="entry name" value="S14_ClpP_1"/>
    <property type="match status" value="1"/>
</dbReference>
<dbReference type="PANTHER" id="PTHR10381">
    <property type="entry name" value="ATP-DEPENDENT CLP PROTEASE PROTEOLYTIC SUBUNIT"/>
    <property type="match status" value="1"/>
</dbReference>
<dbReference type="NCBIfam" id="NF045542">
    <property type="entry name" value="Clp_rel_HeadMat"/>
    <property type="match status" value="1"/>
</dbReference>
<proteinExistence type="inferred from homology"/>
<evidence type="ECO:0000256" key="5">
    <source>
        <dbReference type="ARBA" id="ARBA00022825"/>
    </source>
</evidence>
<dbReference type="GO" id="GO:0004252">
    <property type="term" value="F:serine-type endopeptidase activity"/>
    <property type="evidence" value="ECO:0007669"/>
    <property type="project" value="InterPro"/>
</dbReference>
<evidence type="ECO:0000313" key="10">
    <source>
        <dbReference type="Proteomes" id="UP000182945"/>
    </source>
</evidence>
<evidence type="ECO:0000256" key="2">
    <source>
        <dbReference type="ARBA" id="ARBA00022490"/>
    </source>
</evidence>
<evidence type="ECO:0000256" key="3">
    <source>
        <dbReference type="ARBA" id="ARBA00022670"/>
    </source>
</evidence>
<dbReference type="GO" id="GO:0051117">
    <property type="term" value="F:ATPase binding"/>
    <property type="evidence" value="ECO:0007669"/>
    <property type="project" value="TreeGrafter"/>
</dbReference>
<dbReference type="KEGG" id="vhl:BME96_08970"/>
<feature type="region of interest" description="Disordered" evidence="8">
    <location>
        <begin position="234"/>
        <end position="259"/>
    </location>
</feature>
<dbReference type="GO" id="GO:0006515">
    <property type="term" value="P:protein quality control for misfolded or incompletely synthesized proteins"/>
    <property type="evidence" value="ECO:0007669"/>
    <property type="project" value="TreeGrafter"/>
</dbReference>
<dbReference type="InterPro" id="IPR029045">
    <property type="entry name" value="ClpP/crotonase-like_dom_sf"/>
</dbReference>
<dbReference type="GO" id="GO:0009368">
    <property type="term" value="C:endopeptidase Clp complex"/>
    <property type="evidence" value="ECO:0007669"/>
    <property type="project" value="TreeGrafter"/>
</dbReference>
<evidence type="ECO:0000256" key="6">
    <source>
        <dbReference type="PROSITE-ProRule" id="PRU10085"/>
    </source>
</evidence>
<dbReference type="SUPFAM" id="SSF52096">
    <property type="entry name" value="ClpP/crotonase"/>
    <property type="match status" value="1"/>
</dbReference>
<evidence type="ECO:0000256" key="7">
    <source>
        <dbReference type="RuleBase" id="RU003567"/>
    </source>
</evidence>
<comment type="catalytic activity">
    <reaction evidence="6">
        <text>Hydrolysis of proteins to small peptides in the presence of ATP and magnesium. alpha-casein is the usual test substrate. In the absence of ATP, only oligopeptides shorter than five residues are hydrolyzed (such as succinyl-Leu-Tyr-|-NHMec, and Leu-Tyr-Leu-|-Tyr-Trp, in which cleavage of the -Tyr-|-Leu- and -Tyr-|-Trp bonds also occurs).</text>
        <dbReference type="EC" id="3.4.21.92"/>
    </reaction>
</comment>
<dbReference type="EMBL" id="CP017962">
    <property type="protein sequence ID" value="APC48291.1"/>
    <property type="molecule type" value="Genomic_DNA"/>
</dbReference>
<accession>A0AAC9IYJ8</accession>
<evidence type="ECO:0000256" key="8">
    <source>
        <dbReference type="SAM" id="MobiDB-lite"/>
    </source>
</evidence>
<dbReference type="InterPro" id="IPR018215">
    <property type="entry name" value="ClpP_Ser_AS"/>
</dbReference>
<sequence length="259" mass="28586">MPKRINVKGPIVSSDISWIYDLFDIEHTSPQGVARQIEEANGDSLEVIINSGGGEVYAASEIYYDLKSYAGSVETRIVGLAASAASVIAMGGDRVLIAPTGEMMIHNSKMGYLGDHRDMSKASEMLQNTDKTIANAYRLKTGMNEKELLDLMGEETWLTPQDALEKGLVDEIMFENEIKLTASSGVSNLIPQEVIDGIRQGKLNKVPGKPEQTLDKDTVKNMFTEFKKEILNELKENNKDQNEPTPAATTQPKRKGFIF</sequence>
<dbReference type="Pfam" id="PF00574">
    <property type="entry name" value="CLP_protease"/>
    <property type="match status" value="1"/>
</dbReference>
<dbReference type="PANTHER" id="PTHR10381:SF70">
    <property type="entry name" value="ATP-DEPENDENT CLP PROTEASE PROTEOLYTIC SUBUNIT"/>
    <property type="match status" value="1"/>
</dbReference>
<dbReference type="PRINTS" id="PR00127">
    <property type="entry name" value="CLPPROTEASEP"/>
</dbReference>
<gene>
    <name evidence="9" type="ORF">BME96_08970</name>
</gene>
<reference evidence="9 10" key="1">
    <citation type="submission" date="2016-11" db="EMBL/GenBank/DDBJ databases">
        <title>Complete genome sequencing of Virgibacillus halodenitrificans PDB-F2.</title>
        <authorList>
            <person name="Sun Z."/>
            <person name="Zhou Y."/>
            <person name="Li H."/>
        </authorList>
    </citation>
    <scope>NUCLEOTIDE SEQUENCE [LARGE SCALE GENOMIC DNA]</scope>
    <source>
        <strain evidence="9 10">PDB-F2</strain>
    </source>
</reference>
<dbReference type="PROSITE" id="PS00381">
    <property type="entry name" value="CLP_PROTEASE_SER"/>
    <property type="match status" value="1"/>
</dbReference>
<dbReference type="GeneID" id="71514523"/>
<dbReference type="RefSeq" id="WP_071648915.1">
    <property type="nucleotide sequence ID" value="NZ_CP017962.1"/>
</dbReference>
<keyword evidence="3" id="KW-0645">Protease</keyword>
<feature type="active site" evidence="6">
    <location>
        <position position="83"/>
    </location>
</feature>
<evidence type="ECO:0000256" key="1">
    <source>
        <dbReference type="ARBA" id="ARBA00007039"/>
    </source>
</evidence>
<dbReference type="Proteomes" id="UP000182945">
    <property type="component" value="Chromosome"/>
</dbReference>
<comment type="similarity">
    <text evidence="1 7">Belongs to the peptidase S14 family.</text>
</comment>